<accession>A0AAD4LMR3</accession>
<dbReference type="EMBL" id="JAKELL010000006">
    <property type="protein sequence ID" value="KAH8997929.1"/>
    <property type="molecule type" value="Genomic_DNA"/>
</dbReference>
<organism evidence="1 2">
    <name type="scientific">Lactarius akahatsu</name>
    <dbReference type="NCBI Taxonomy" id="416441"/>
    <lineage>
        <taxon>Eukaryota</taxon>
        <taxon>Fungi</taxon>
        <taxon>Dikarya</taxon>
        <taxon>Basidiomycota</taxon>
        <taxon>Agaricomycotina</taxon>
        <taxon>Agaricomycetes</taxon>
        <taxon>Russulales</taxon>
        <taxon>Russulaceae</taxon>
        <taxon>Lactarius</taxon>
    </lineage>
</organism>
<dbReference type="AlphaFoldDB" id="A0AAD4LMR3"/>
<evidence type="ECO:0000313" key="1">
    <source>
        <dbReference type="EMBL" id="KAH8997929.1"/>
    </source>
</evidence>
<dbReference type="Proteomes" id="UP001201163">
    <property type="component" value="Unassembled WGS sequence"/>
</dbReference>
<proteinExistence type="predicted"/>
<sequence>MGTRGYKVYRWRGWYFVYYNHCDSYPSGLGLQFLATIPKDSKSFQGWLAEMRQHFDEIIEARDKSELDEDDEDEVNTITKEVPSNDLFIEWIYTIDLDRLVFHVDSRPLFRLDHLPNDDQFLEWIGFDHYGHRAYTSSTPSEYRYCWNAPPPIVTDATLELYKSQAVAESAALSDLLAVPERMSDKEAVRVQVLQAIIGNLMRVDHIDLLVQGLAQVSDHSHLSIQERSLASYLFDIAIDPQIFSAKQTPQCESQTQWRRQNLCVHLATHLDDQRNLQAAVGGLVADAMKCPDNSRGIIYGVAFSIFHCVIVRINTQSGFTFEHSDALQFLPSFHADTPSTPGITALARLGYNSDVEVISRVAYAHAQVYQSIDLPNSLRFIKPITRTDVVMGHERGVLEPPGGGRIGQLLPQEIWEHVALELYDPIDLLMLAWFSAECKSAAERVLRYSMIGEYRLVRGLDSPNKVDNMGDEEDEYNDGAYSHLYSARFEVISNAVHAIMDLGSYEEPRRRNLEMMLPIREFDCMRPIPYTIAD</sequence>
<comment type="caution">
    <text evidence="1">The sequence shown here is derived from an EMBL/GenBank/DDBJ whole genome shotgun (WGS) entry which is preliminary data.</text>
</comment>
<name>A0AAD4LMR3_9AGAM</name>
<protein>
    <submittedName>
        <fullName evidence="1">Uncharacterized protein</fullName>
    </submittedName>
</protein>
<reference evidence="1" key="1">
    <citation type="submission" date="2022-01" db="EMBL/GenBank/DDBJ databases">
        <title>Comparative genomics reveals a dynamic genome evolution in the ectomycorrhizal milk-cap (Lactarius) mushrooms.</title>
        <authorList>
            <consortium name="DOE Joint Genome Institute"/>
            <person name="Lebreton A."/>
            <person name="Tang N."/>
            <person name="Kuo A."/>
            <person name="LaButti K."/>
            <person name="Drula E."/>
            <person name="Barry K."/>
            <person name="Clum A."/>
            <person name="Lipzen A."/>
            <person name="Mousain D."/>
            <person name="Ng V."/>
            <person name="Wang R."/>
            <person name="Wang X."/>
            <person name="Dai Y."/>
            <person name="Henrissat B."/>
            <person name="Grigoriev I.V."/>
            <person name="Guerin-Laguette A."/>
            <person name="Yu F."/>
            <person name="Martin F.M."/>
        </authorList>
    </citation>
    <scope>NUCLEOTIDE SEQUENCE</scope>
    <source>
        <strain evidence="1">QP</strain>
    </source>
</reference>
<gene>
    <name evidence="1" type="ORF">EDB92DRAFT_2060965</name>
</gene>
<keyword evidence="2" id="KW-1185">Reference proteome</keyword>
<evidence type="ECO:0000313" key="2">
    <source>
        <dbReference type="Proteomes" id="UP001201163"/>
    </source>
</evidence>